<evidence type="ECO:0000313" key="2">
    <source>
        <dbReference type="EMBL" id="KOF86700.1"/>
    </source>
</evidence>
<organism evidence="2">
    <name type="scientific">Octopus bimaculoides</name>
    <name type="common">California two-spotted octopus</name>
    <dbReference type="NCBI Taxonomy" id="37653"/>
    <lineage>
        <taxon>Eukaryota</taxon>
        <taxon>Metazoa</taxon>
        <taxon>Spiralia</taxon>
        <taxon>Lophotrochozoa</taxon>
        <taxon>Mollusca</taxon>
        <taxon>Cephalopoda</taxon>
        <taxon>Coleoidea</taxon>
        <taxon>Octopodiformes</taxon>
        <taxon>Octopoda</taxon>
        <taxon>Incirrata</taxon>
        <taxon>Octopodidae</taxon>
        <taxon>Octopus</taxon>
    </lineage>
</organism>
<name>A0A0L8HD75_OCTBM</name>
<sequence length="128" mass="14947">MRRTLSGSQIEPQPRTSLPVTQSDSQLMETAEKASQKQAKEIPYNSIFDLPDEVFLKNFIDEVRNEKPFLTDSYTLSDRRRKAMNRRNAEETQGYIFMFETDKYGPRVITLLPKIPEIASEKSIKYHE</sequence>
<evidence type="ECO:0000256" key="1">
    <source>
        <dbReference type="SAM" id="MobiDB-lite"/>
    </source>
</evidence>
<dbReference type="KEGG" id="obi:106871607"/>
<dbReference type="EMBL" id="KQ418561">
    <property type="protein sequence ID" value="KOF86699.1"/>
    <property type="molecule type" value="Genomic_DNA"/>
</dbReference>
<protein>
    <submittedName>
        <fullName evidence="2">Uncharacterized protein</fullName>
    </submittedName>
</protein>
<feature type="region of interest" description="Disordered" evidence="1">
    <location>
        <begin position="1"/>
        <end position="36"/>
    </location>
</feature>
<dbReference type="EMBL" id="KQ418561">
    <property type="protein sequence ID" value="KOF86700.1"/>
    <property type="molecule type" value="Genomic_DNA"/>
</dbReference>
<gene>
    <name evidence="2" type="ORF">OCBIM_22018064mg</name>
</gene>
<dbReference type="AlphaFoldDB" id="A0A0L8HD75"/>
<reference evidence="2" key="1">
    <citation type="submission" date="2015-07" db="EMBL/GenBank/DDBJ databases">
        <title>MeaNS - Measles Nucleotide Surveillance Program.</title>
        <authorList>
            <person name="Tran T."/>
            <person name="Druce J."/>
        </authorList>
    </citation>
    <scope>NUCLEOTIDE SEQUENCE</scope>
    <source>
        <strain evidence="2">UCB-OBI-ISO-001</strain>
        <tissue evidence="2">Gonad</tissue>
    </source>
</reference>
<accession>A0A0L8HD75</accession>
<feature type="compositionally biased region" description="Polar residues" evidence="1">
    <location>
        <begin position="1"/>
        <end position="28"/>
    </location>
</feature>
<proteinExistence type="predicted"/>